<evidence type="ECO:0008006" key="4">
    <source>
        <dbReference type="Google" id="ProtNLM"/>
    </source>
</evidence>
<dbReference type="OMA" id="QNCFRIN"/>
<dbReference type="OrthoDB" id="309337at2759"/>
<keyword evidence="1" id="KW-0472">Membrane</keyword>
<evidence type="ECO:0000256" key="1">
    <source>
        <dbReference type="SAM" id="Phobius"/>
    </source>
</evidence>
<accession>A0A8S1U9V3</accession>
<keyword evidence="3" id="KW-1185">Reference proteome</keyword>
<evidence type="ECO:0000313" key="3">
    <source>
        <dbReference type="Proteomes" id="UP000683925"/>
    </source>
</evidence>
<proteinExistence type="predicted"/>
<dbReference type="AlphaFoldDB" id="A0A8S1U9V3"/>
<keyword evidence="1" id="KW-1133">Transmembrane helix</keyword>
<dbReference type="Proteomes" id="UP000683925">
    <property type="component" value="Unassembled WGS sequence"/>
</dbReference>
<feature type="transmembrane region" description="Helical" evidence="1">
    <location>
        <begin position="849"/>
        <end position="867"/>
    </location>
</feature>
<name>A0A8S1U9V3_PAROT</name>
<organism evidence="2 3">
    <name type="scientific">Paramecium octaurelia</name>
    <dbReference type="NCBI Taxonomy" id="43137"/>
    <lineage>
        <taxon>Eukaryota</taxon>
        <taxon>Sar</taxon>
        <taxon>Alveolata</taxon>
        <taxon>Ciliophora</taxon>
        <taxon>Intramacronucleata</taxon>
        <taxon>Oligohymenophorea</taxon>
        <taxon>Peniculida</taxon>
        <taxon>Parameciidae</taxon>
        <taxon>Paramecium</taxon>
    </lineage>
</organism>
<reference evidence="2" key="1">
    <citation type="submission" date="2021-01" db="EMBL/GenBank/DDBJ databases">
        <authorList>
            <consortium name="Genoscope - CEA"/>
            <person name="William W."/>
        </authorList>
    </citation>
    <scope>NUCLEOTIDE SEQUENCE</scope>
</reference>
<gene>
    <name evidence="2" type="ORF">POCTA_138.1.T0400069</name>
</gene>
<sequence length="878" mass="104959">MPRCISKTKQQNLLAFYIHQFKVSQEPIIINITKQSTPQFIIQTVKFETLVINQDGYYILNILQIQQGLQFSNSIKQQQNNSLLFANNQFVINKYKDLIWGQEAFIIEHNISDSTIFVINKKAISIIKNNKTISYRFKFSDNNEDLQVRFFIEQKNFIIISKNSIAAFHYDTIIELKWQLRLKKEINKIIQNGQAVNIQLQDCNEVFIQLTNLKYQEIQSSIQFGCRFKLFEQQEIIISKQKIDILPFSNKFSFTFDQIIDFIYLLSQNRIIIFEVIEQKIVPQLYSLQFQELYFYFNLPLYNFTITYPLRYEIFWDQLAIAAKNTSNQQEVLLVYNLNYQLSNILIKVINIDQNQHYFAFLNAHQIVSIYNSSLMITYLKQVVLQFTDQYLDFDTVFKREQVLLEAKTDIYNFTKIIQLDILISHFNYSIKIKDTRIPFLQHYDKQKQISKINFENVFGQIDYVYLLRENDIKKLDPIVITPFLQCRFYSNQVCYNDKEMVLFNSVNQIMIKLPKYCKDLIFIKDLSNKQEIFCLAQGRFLEKYEINQMQLSKKSEYQQHIQINFNEDSIESIIFINNIAIIKIMNKKKYQILLFKENDFKTFQYQVHIDFEIVQAIYENNHYVIFCYDINEFHLIRFVLLTENYSNNKTLQIEISQIITDHYALSFSLLNSLLILNHTLHDMIFESNIILCFITQNCFRINLIIDFQQGLIQSDMINFIRYQQSNGQLQYCLANKYNLIISLLIDEESVIYFYNLSSIKILDSLYRYEGINTTIEYFNETHFVQIKSENSNQLLSFVEFQGYQFEPKSPFKKQIEIIKLNNSVSTLTLEFYPSLDRNEMINFSNKRISLINLVNFILLILFLKTFKNKRIHHQFKR</sequence>
<protein>
    <recommendedName>
        <fullName evidence="4">Transmembrane protein</fullName>
    </recommendedName>
</protein>
<comment type="caution">
    <text evidence="2">The sequence shown here is derived from an EMBL/GenBank/DDBJ whole genome shotgun (WGS) entry which is preliminary data.</text>
</comment>
<evidence type="ECO:0000313" key="2">
    <source>
        <dbReference type="EMBL" id="CAD8161518.1"/>
    </source>
</evidence>
<dbReference type="EMBL" id="CAJJDP010000040">
    <property type="protein sequence ID" value="CAD8161518.1"/>
    <property type="molecule type" value="Genomic_DNA"/>
</dbReference>
<keyword evidence="1" id="KW-0812">Transmembrane</keyword>